<keyword evidence="2 4" id="KW-0808">Transferase</keyword>
<dbReference type="InterPro" id="IPR012340">
    <property type="entry name" value="NA-bd_OB-fold"/>
</dbReference>
<dbReference type="GO" id="GO:0070041">
    <property type="term" value="F:rRNA (uridine-C5-)-methyltransferase activity"/>
    <property type="evidence" value="ECO:0007669"/>
    <property type="project" value="TreeGrafter"/>
</dbReference>
<dbReference type="PANTHER" id="PTHR11061">
    <property type="entry name" value="RNA M5U METHYLTRANSFERASE"/>
    <property type="match status" value="1"/>
</dbReference>
<dbReference type="Pfam" id="PF01938">
    <property type="entry name" value="TRAM"/>
    <property type="match status" value="1"/>
</dbReference>
<dbReference type="InterPro" id="IPR029063">
    <property type="entry name" value="SAM-dependent_MTases_sf"/>
</dbReference>
<dbReference type="GO" id="GO:0070475">
    <property type="term" value="P:rRNA base methylation"/>
    <property type="evidence" value="ECO:0007669"/>
    <property type="project" value="TreeGrafter"/>
</dbReference>
<evidence type="ECO:0000313" key="7">
    <source>
        <dbReference type="EMBL" id="EFI72098.1"/>
    </source>
</evidence>
<feature type="binding site" evidence="4">
    <location>
        <position position="316"/>
    </location>
    <ligand>
        <name>S-adenosyl-L-methionine</name>
        <dbReference type="ChEBI" id="CHEBI:59789"/>
    </ligand>
</feature>
<dbReference type="InterPro" id="IPR030391">
    <property type="entry name" value="MeTrfase_TrmA_CS"/>
</dbReference>
<dbReference type="AlphaFoldDB" id="D8DWY8"/>
<dbReference type="Proteomes" id="UP000004524">
    <property type="component" value="Unassembled WGS sequence"/>
</dbReference>
<dbReference type="NCBIfam" id="TIGR00479">
    <property type="entry name" value="rumA"/>
    <property type="match status" value="1"/>
</dbReference>
<dbReference type="SUPFAM" id="SSF50249">
    <property type="entry name" value="Nucleic acid-binding proteins"/>
    <property type="match status" value="1"/>
</dbReference>
<dbReference type="PROSITE" id="PS50926">
    <property type="entry name" value="TRAM"/>
    <property type="match status" value="1"/>
</dbReference>
<dbReference type="SUPFAM" id="SSF53335">
    <property type="entry name" value="S-adenosyl-L-methionine-dependent methyltransferases"/>
    <property type="match status" value="1"/>
</dbReference>
<dbReference type="PROSITE" id="PS01231">
    <property type="entry name" value="TRMA_2"/>
    <property type="match status" value="1"/>
</dbReference>
<dbReference type="Gene3D" id="2.40.50.1070">
    <property type="match status" value="1"/>
</dbReference>
<feature type="active site" description="Nucleophile" evidence="4">
    <location>
        <position position="442"/>
    </location>
</feature>
<dbReference type="Gene3D" id="2.40.50.140">
    <property type="entry name" value="Nucleic acid-binding proteins"/>
    <property type="match status" value="1"/>
</dbReference>
<evidence type="ECO:0000259" key="6">
    <source>
        <dbReference type="PROSITE" id="PS50926"/>
    </source>
</evidence>
<evidence type="ECO:0000256" key="1">
    <source>
        <dbReference type="ARBA" id="ARBA00022603"/>
    </source>
</evidence>
<dbReference type="Pfam" id="PF05958">
    <property type="entry name" value="tRNA_U5-meth_tr"/>
    <property type="match status" value="1"/>
</dbReference>
<proteinExistence type="inferred from homology"/>
<dbReference type="EC" id="2.1.1.-" evidence="7"/>
<dbReference type="EMBL" id="ADWO01000056">
    <property type="protein sequence ID" value="EFI72098.1"/>
    <property type="molecule type" value="Genomic_DNA"/>
</dbReference>
<dbReference type="InterPro" id="IPR002792">
    <property type="entry name" value="TRAM_dom"/>
</dbReference>
<dbReference type="InterPro" id="IPR010280">
    <property type="entry name" value="U5_MeTrfase_fam"/>
</dbReference>
<feature type="binding site" evidence="4">
    <location>
        <position position="345"/>
    </location>
    <ligand>
        <name>S-adenosyl-L-methionine</name>
        <dbReference type="ChEBI" id="CHEBI:59789"/>
    </ligand>
</feature>
<reference evidence="7 8" key="1">
    <citation type="journal article" date="2010" name="Microb. Ecol.">
        <title>Comparative genome analysis of Prevotella ruminicola and Prevotella bryantii: insights into their environmental niche.</title>
        <authorList>
            <consortium name="North American Consortium for Rumen Bacteria"/>
            <person name="Purushe J."/>
            <person name="Fouts D.E."/>
            <person name="Morrison M."/>
            <person name="White B.A."/>
            <person name="Mackie R.I."/>
            <person name="Coutinho P.M."/>
            <person name="Henrissat B."/>
            <person name="Nelson K.E."/>
        </authorList>
    </citation>
    <scope>NUCLEOTIDE SEQUENCE [LARGE SCALE GENOMIC DNA]</scope>
    <source>
        <strain evidence="7 8">B14</strain>
    </source>
</reference>
<accession>D8DWY8</accession>
<keyword evidence="8" id="KW-1185">Reference proteome</keyword>
<evidence type="ECO:0000256" key="2">
    <source>
        <dbReference type="ARBA" id="ARBA00022679"/>
    </source>
</evidence>
<comment type="caution">
    <text evidence="7">The sequence shown here is derived from an EMBL/GenBank/DDBJ whole genome shotgun (WGS) entry which is preliminary data.</text>
</comment>
<gene>
    <name evidence="7" type="primary">rumA</name>
    <name evidence="7" type="ORF">PBR_2216</name>
</gene>
<dbReference type="CDD" id="cd02440">
    <property type="entry name" value="AdoMet_MTases"/>
    <property type="match status" value="1"/>
</dbReference>
<dbReference type="InterPro" id="IPR030390">
    <property type="entry name" value="MeTrfase_TrmA_AS"/>
</dbReference>
<name>D8DWY8_9BACT</name>
<comment type="similarity">
    <text evidence="4">Belongs to the class I-like SAM-binding methyltransferase superfamily. RNA M5U methyltransferase family.</text>
</comment>
<evidence type="ECO:0000256" key="4">
    <source>
        <dbReference type="PROSITE-ProRule" id="PRU01024"/>
    </source>
</evidence>
<feature type="binding site" evidence="4">
    <location>
        <position position="415"/>
    </location>
    <ligand>
        <name>S-adenosyl-L-methionine</name>
        <dbReference type="ChEBI" id="CHEBI:59789"/>
    </ligand>
</feature>
<evidence type="ECO:0000313" key="8">
    <source>
        <dbReference type="Proteomes" id="UP000004524"/>
    </source>
</evidence>
<feature type="domain" description="TRAM" evidence="6">
    <location>
        <begin position="9"/>
        <end position="68"/>
    </location>
</feature>
<dbReference type="PANTHER" id="PTHR11061:SF30">
    <property type="entry name" value="TRNA (URACIL(54)-C(5))-METHYLTRANSFERASE"/>
    <property type="match status" value="1"/>
</dbReference>
<feature type="active site" evidence="5">
    <location>
        <position position="442"/>
    </location>
</feature>
<sequence>MKIRKMSRKRKPLPILENVTITDIAAEGKSLARVNDMVVFVPFTVPGDVVDLQVRKKKHHYCEAEVIRFIQYSEKREKPFCEHFGICGGCKWQNLPYEEQIKAKQKQVQDQLTRIGKIELPEFHPIMGSQKIKEYRNKLEFGCANKRWYTKEEIAALPPKQEGETGSLTEGAIGFHITGAFDKIYPINKCWLMDNLNNEIRNEIGQYATSHDISYYNIREQHGLLRDIMFRNSNTGEWMVLIQFHYDEEGDHEKALGLLQHIADSFPQITSLLYVNNQKGNDTFGDLDIEVFKGKDYIYETMEDLKFKVGPKSFYQTNTDQAYHLYEVARNFAELNGEELVYDLYTGTGTIANFVAHHSKKVIGIEYVPEAIEDAKVNSEINGIDNTLFYAGDMKDILTDDFIKQHGRPDVIITDPPRAGMHPDVIQVILNAAPKRIVYVSCNPATQARDLALLDCDYKVMQVQPVDMFPHTPHVENVVQLYRR</sequence>
<dbReference type="Gene3D" id="3.40.50.150">
    <property type="entry name" value="Vaccinia Virus protein VP39"/>
    <property type="match status" value="1"/>
</dbReference>
<evidence type="ECO:0000256" key="5">
    <source>
        <dbReference type="PROSITE-ProRule" id="PRU10015"/>
    </source>
</evidence>
<dbReference type="FunFam" id="3.40.50.150:FF:000009">
    <property type="entry name" value="23S rRNA (Uracil(1939)-C(5))-methyltransferase RlmD"/>
    <property type="match status" value="1"/>
</dbReference>
<keyword evidence="1 4" id="KW-0489">Methyltransferase</keyword>
<protein>
    <submittedName>
        <fullName evidence="7">23S rRNA (Uracil-5-)-methyltransferase RumA</fullName>
        <ecNumber evidence="7">2.1.1.-</ecNumber>
    </submittedName>
</protein>
<dbReference type="PROSITE" id="PS01230">
    <property type="entry name" value="TRMA_1"/>
    <property type="match status" value="1"/>
</dbReference>
<dbReference type="PROSITE" id="PS51687">
    <property type="entry name" value="SAM_MT_RNA_M5U"/>
    <property type="match status" value="1"/>
</dbReference>
<evidence type="ECO:0000256" key="3">
    <source>
        <dbReference type="ARBA" id="ARBA00022691"/>
    </source>
</evidence>
<dbReference type="STRING" id="77095.SAMN05216455_102244"/>
<feature type="binding site" evidence="4">
    <location>
        <position position="366"/>
    </location>
    <ligand>
        <name>S-adenosyl-L-methionine</name>
        <dbReference type="ChEBI" id="CHEBI:59789"/>
    </ligand>
</feature>
<keyword evidence="3 4" id="KW-0949">S-adenosyl-L-methionine</keyword>
<organism evidence="7 8">
    <name type="scientific">Segatella baroniae B14</name>
    <dbReference type="NCBI Taxonomy" id="752555"/>
    <lineage>
        <taxon>Bacteria</taxon>
        <taxon>Pseudomonadati</taxon>
        <taxon>Bacteroidota</taxon>
        <taxon>Bacteroidia</taxon>
        <taxon>Bacteroidales</taxon>
        <taxon>Prevotellaceae</taxon>
        <taxon>Segatella</taxon>
    </lineage>
</organism>